<dbReference type="PANTHER" id="PTHR30404:SF0">
    <property type="entry name" value="N-ACETYLMURAMOYL-L-ALANINE AMIDASE AMIC"/>
    <property type="match status" value="1"/>
</dbReference>
<comment type="catalytic activity">
    <reaction evidence="1">
        <text>Hydrolyzes the link between N-acetylmuramoyl residues and L-amino acid residues in certain cell-wall glycopeptides.</text>
        <dbReference type="EC" id="3.5.1.28"/>
    </reaction>
</comment>
<dbReference type="SMART" id="SM00646">
    <property type="entry name" value="Ami_3"/>
    <property type="match status" value="1"/>
</dbReference>
<dbReference type="SUPFAM" id="SSF53187">
    <property type="entry name" value="Zn-dependent exopeptidases"/>
    <property type="match status" value="1"/>
</dbReference>
<evidence type="ECO:0000259" key="4">
    <source>
        <dbReference type="SMART" id="SM00646"/>
    </source>
</evidence>
<accession>A0A7W0CAS0</accession>
<dbReference type="Pfam" id="PF01520">
    <property type="entry name" value="Amidase_3"/>
    <property type="match status" value="1"/>
</dbReference>
<dbReference type="CDD" id="cd02696">
    <property type="entry name" value="MurNAc-LAA"/>
    <property type="match status" value="1"/>
</dbReference>
<dbReference type="EMBL" id="JACDUS010000008">
    <property type="protein sequence ID" value="MBA2882292.1"/>
    <property type="molecule type" value="Genomic_DNA"/>
</dbReference>
<dbReference type="Gene3D" id="3.40.630.40">
    <property type="entry name" value="Zn-dependent exopeptidases"/>
    <property type="match status" value="1"/>
</dbReference>
<proteinExistence type="predicted"/>
<gene>
    <name evidence="5" type="ORF">HNR65_002634</name>
</gene>
<keyword evidence="3 5" id="KW-0378">Hydrolase</keyword>
<comment type="caution">
    <text evidence="5">The sequence shown here is derived from an EMBL/GenBank/DDBJ whole genome shotgun (WGS) entry which is preliminary data.</text>
</comment>
<evidence type="ECO:0000313" key="5">
    <source>
        <dbReference type="EMBL" id="MBA2882292.1"/>
    </source>
</evidence>
<dbReference type="GO" id="GO:0030288">
    <property type="term" value="C:outer membrane-bounded periplasmic space"/>
    <property type="evidence" value="ECO:0007669"/>
    <property type="project" value="TreeGrafter"/>
</dbReference>
<protein>
    <recommendedName>
        <fullName evidence="2">N-acetylmuramoyl-L-alanine amidase</fullName>
        <ecNumber evidence="2">3.5.1.28</ecNumber>
    </recommendedName>
</protein>
<keyword evidence="6" id="KW-1185">Reference proteome</keyword>
<dbReference type="AlphaFoldDB" id="A0A7W0CAS0"/>
<sequence length="252" mass="27264">MQKDSKINKSCCFQRHGFLTGMVFLLVIALLVCGNFRASPVWSADMPVVIVDPGHGGNDKGGQGPGGQLEKRVCLALAKKLEAALDGRGAQVIMTRTDDYGISVDQRASLANRHQGDALISLHTGASRNSAANKHCIYYDLPPGGDQGPAAADHDSTIARKWDRIQRRHVRASALLAESLRAQVDQLEMPDGADVMQAPMALLHGLDMPAVIYETGYITHPTMAEKLENQAYLESLARALAEGTMKFLRDSS</sequence>
<evidence type="ECO:0000256" key="1">
    <source>
        <dbReference type="ARBA" id="ARBA00001561"/>
    </source>
</evidence>
<evidence type="ECO:0000256" key="3">
    <source>
        <dbReference type="ARBA" id="ARBA00022801"/>
    </source>
</evidence>
<evidence type="ECO:0000313" key="6">
    <source>
        <dbReference type="Proteomes" id="UP000525298"/>
    </source>
</evidence>
<organism evidence="5 6">
    <name type="scientific">Desulfosalsimonas propionicica</name>
    <dbReference type="NCBI Taxonomy" id="332175"/>
    <lineage>
        <taxon>Bacteria</taxon>
        <taxon>Pseudomonadati</taxon>
        <taxon>Thermodesulfobacteriota</taxon>
        <taxon>Desulfobacteria</taxon>
        <taxon>Desulfobacterales</taxon>
        <taxon>Desulfosalsimonadaceae</taxon>
        <taxon>Desulfosalsimonas</taxon>
    </lineage>
</organism>
<reference evidence="5 6" key="1">
    <citation type="submission" date="2020-07" db="EMBL/GenBank/DDBJ databases">
        <title>Genomic Encyclopedia of Type Strains, Phase IV (KMG-IV): sequencing the most valuable type-strain genomes for metagenomic binning, comparative biology and taxonomic classification.</title>
        <authorList>
            <person name="Goeker M."/>
        </authorList>
    </citation>
    <scope>NUCLEOTIDE SEQUENCE [LARGE SCALE GENOMIC DNA]</scope>
    <source>
        <strain evidence="5 6">DSM 17721</strain>
    </source>
</reference>
<dbReference type="PANTHER" id="PTHR30404">
    <property type="entry name" value="N-ACETYLMURAMOYL-L-ALANINE AMIDASE"/>
    <property type="match status" value="1"/>
</dbReference>
<dbReference type="GO" id="GO:0009253">
    <property type="term" value="P:peptidoglycan catabolic process"/>
    <property type="evidence" value="ECO:0007669"/>
    <property type="project" value="InterPro"/>
</dbReference>
<dbReference type="Proteomes" id="UP000525298">
    <property type="component" value="Unassembled WGS sequence"/>
</dbReference>
<name>A0A7W0CAS0_9BACT</name>
<dbReference type="InterPro" id="IPR002508">
    <property type="entry name" value="MurNAc-LAA_cat"/>
</dbReference>
<evidence type="ECO:0000256" key="2">
    <source>
        <dbReference type="ARBA" id="ARBA00011901"/>
    </source>
</evidence>
<dbReference type="RefSeq" id="WP_181551931.1">
    <property type="nucleotide sequence ID" value="NZ_JACDUS010000008.1"/>
</dbReference>
<feature type="domain" description="MurNAc-LAA" evidence="4">
    <location>
        <begin position="108"/>
        <end position="245"/>
    </location>
</feature>
<dbReference type="InterPro" id="IPR050695">
    <property type="entry name" value="N-acetylmuramoyl_amidase_3"/>
</dbReference>
<dbReference type="GO" id="GO:0008745">
    <property type="term" value="F:N-acetylmuramoyl-L-alanine amidase activity"/>
    <property type="evidence" value="ECO:0007669"/>
    <property type="project" value="UniProtKB-EC"/>
</dbReference>
<dbReference type="EC" id="3.5.1.28" evidence="2"/>